<keyword evidence="6" id="KW-1185">Reference proteome</keyword>
<proteinExistence type="predicted"/>
<feature type="region of interest" description="Disordered" evidence="3">
    <location>
        <begin position="1"/>
        <end position="42"/>
    </location>
</feature>
<keyword evidence="1 2" id="KW-0175">Coiled coil</keyword>
<accession>A0A5P8K800</accession>
<dbReference type="InterPro" id="IPR051483">
    <property type="entry name" value="MAP7_domain-containing"/>
</dbReference>
<evidence type="ECO:0000256" key="1">
    <source>
        <dbReference type="ARBA" id="ARBA00023054"/>
    </source>
</evidence>
<organism evidence="5 6">
    <name type="scientific">Streptomyces phaeolivaceus</name>
    <dbReference type="NCBI Taxonomy" id="2653200"/>
    <lineage>
        <taxon>Bacteria</taxon>
        <taxon>Bacillati</taxon>
        <taxon>Actinomycetota</taxon>
        <taxon>Actinomycetes</taxon>
        <taxon>Kitasatosporales</taxon>
        <taxon>Streptomycetaceae</taxon>
        <taxon>Streptomyces</taxon>
    </lineage>
</organism>
<dbReference type="InterPro" id="IPR010330">
    <property type="entry name" value="CoiA_nuc"/>
</dbReference>
<dbReference type="KEGG" id="sphv:F9278_27995"/>
<evidence type="ECO:0000256" key="2">
    <source>
        <dbReference type="SAM" id="Coils"/>
    </source>
</evidence>
<dbReference type="EMBL" id="CP045096">
    <property type="protein sequence ID" value="QFQ99355.1"/>
    <property type="molecule type" value="Genomic_DNA"/>
</dbReference>
<dbReference type="PANTHER" id="PTHR15073:SF1">
    <property type="entry name" value="RETICULOCYTE-BINDING PROTEIN HOMOLOG 2A"/>
    <property type="match status" value="1"/>
</dbReference>
<gene>
    <name evidence="5" type="ORF">F9278_27995</name>
</gene>
<name>A0A5P8K800_9ACTN</name>
<dbReference type="Pfam" id="PF06054">
    <property type="entry name" value="CoiA_nuc"/>
    <property type="match status" value="1"/>
</dbReference>
<evidence type="ECO:0000259" key="4">
    <source>
        <dbReference type="Pfam" id="PF06054"/>
    </source>
</evidence>
<evidence type="ECO:0000313" key="6">
    <source>
        <dbReference type="Proteomes" id="UP000327294"/>
    </source>
</evidence>
<feature type="compositionally biased region" description="Polar residues" evidence="3">
    <location>
        <begin position="29"/>
        <end position="39"/>
    </location>
</feature>
<reference evidence="5 6" key="1">
    <citation type="submission" date="2019-10" db="EMBL/GenBank/DDBJ databases">
        <title>Streptomyces sp. strain GY16 isolated from leaves of Broussonetia papyrifera.</title>
        <authorList>
            <person name="Mo P."/>
        </authorList>
    </citation>
    <scope>NUCLEOTIDE SEQUENCE [LARGE SCALE GENOMIC DNA]</scope>
    <source>
        <strain evidence="5 6">GY16</strain>
    </source>
</reference>
<dbReference type="PANTHER" id="PTHR15073">
    <property type="entry name" value="MICROTUBULE-ASSOCIATED PROTEIN"/>
    <property type="match status" value="1"/>
</dbReference>
<dbReference type="AlphaFoldDB" id="A0A5P8K800"/>
<evidence type="ECO:0000313" key="5">
    <source>
        <dbReference type="EMBL" id="QFQ99355.1"/>
    </source>
</evidence>
<sequence length="518" mass="59121">MGRGRGLPATDPAPAGAEPTPMASERTHSLSVRSPSGCSTPEAAHKTLAEGRRMAFTAIHPEHGRLDATRSDLGCGLDWSQVYRVRPRVSLTCPECGWDVHAKRSPRRARYFAHNPGRPPDCQLSNESVEHHLLKLELATVVRASGWHAELEVRAPDGSWRADVMASAPDGGRRMAWEAQLSPITLDDLRERTGRYTDAGIGVCWVSPRDEGVPWLGAVPAVRVTPPPQGVAAWTVADGIAQFDEDRGAWIRVDGTELGVFTRWVLNEQLSPHPILARYRRIYLTRGGAMARRGMIWTTARSTAAEARHEKKRQRQEAWKREQQQREEEAEERKRQEEEARRQEEERRRKIEQEAAQAEARERHRLLMIELEAERKRREAERREKEEQARQAEQERLERERQEREAAARWWAELSVEQWRELVDAVAALSLKEKSARAAPRDNQTVVEYAYGVPLYAAGRLYGVVRPYPASVPRWSFHRSTRVFVRNAREAELVIEQGVDAANVVHFDLPDYEQMHLC</sequence>
<dbReference type="Proteomes" id="UP000327294">
    <property type="component" value="Chromosome"/>
</dbReference>
<feature type="coiled-coil region" evidence="2">
    <location>
        <begin position="319"/>
        <end position="409"/>
    </location>
</feature>
<feature type="domain" description="Competence protein CoiA nuclease-like" evidence="4">
    <location>
        <begin position="127"/>
        <end position="207"/>
    </location>
</feature>
<protein>
    <submittedName>
        <fullName evidence="5">Competence CoiA family protein</fullName>
    </submittedName>
</protein>
<evidence type="ECO:0000256" key="3">
    <source>
        <dbReference type="SAM" id="MobiDB-lite"/>
    </source>
</evidence>